<keyword evidence="2 4" id="KW-0808">Transferase</keyword>
<evidence type="ECO:0000256" key="1">
    <source>
        <dbReference type="ARBA" id="ARBA00022676"/>
    </source>
</evidence>
<evidence type="ECO:0000256" key="4">
    <source>
        <dbReference type="HAMAP-Rule" id="MF_00703"/>
    </source>
</evidence>
<dbReference type="InterPro" id="IPR000312">
    <property type="entry name" value="Glycosyl_Trfase_fam3"/>
</dbReference>
<evidence type="ECO:0000313" key="7">
    <source>
        <dbReference type="Proteomes" id="UP001595974"/>
    </source>
</evidence>
<dbReference type="InterPro" id="IPR017459">
    <property type="entry name" value="Glycosyl_Trfase_fam3_N_dom"/>
</dbReference>
<dbReference type="NCBIfam" id="TIGR02645">
    <property type="entry name" value="ARCH_P_rylase"/>
    <property type="match status" value="1"/>
</dbReference>
<dbReference type="InterPro" id="IPR000053">
    <property type="entry name" value="Thymidine/pyrmidine_PPase"/>
</dbReference>
<evidence type="ECO:0000256" key="2">
    <source>
        <dbReference type="ARBA" id="ARBA00022679"/>
    </source>
</evidence>
<dbReference type="InterPro" id="IPR017872">
    <property type="entry name" value="Pyrmidine_PPase_CS"/>
</dbReference>
<reference evidence="7" key="1">
    <citation type="journal article" date="2019" name="Int. J. Syst. Evol. Microbiol.">
        <title>The Global Catalogue of Microorganisms (GCM) 10K type strain sequencing project: providing services to taxonomists for standard genome sequencing and annotation.</title>
        <authorList>
            <consortium name="The Broad Institute Genomics Platform"/>
            <consortium name="The Broad Institute Genome Sequencing Center for Infectious Disease"/>
            <person name="Wu L."/>
            <person name="Ma J."/>
        </authorList>
    </citation>
    <scope>NUCLEOTIDE SEQUENCE [LARGE SCALE GENOMIC DNA]</scope>
    <source>
        <strain evidence="7">SHR3</strain>
    </source>
</reference>
<dbReference type="InterPro" id="IPR035902">
    <property type="entry name" value="Nuc_phospho_transferase"/>
</dbReference>
<accession>A0ABW1AS73</accession>
<dbReference type="InterPro" id="IPR036566">
    <property type="entry name" value="PYNP-like_C_sf"/>
</dbReference>
<organism evidence="6 7">
    <name type="scientific">Thauera sinica</name>
    <dbReference type="NCBI Taxonomy" id="2665146"/>
    <lineage>
        <taxon>Bacteria</taxon>
        <taxon>Pseudomonadati</taxon>
        <taxon>Pseudomonadota</taxon>
        <taxon>Betaproteobacteria</taxon>
        <taxon>Rhodocyclales</taxon>
        <taxon>Zoogloeaceae</taxon>
        <taxon>Thauera</taxon>
    </lineage>
</organism>
<dbReference type="RefSeq" id="WP_096449537.1">
    <property type="nucleotide sequence ID" value="NZ_JBHSOG010000048.1"/>
</dbReference>
<dbReference type="PANTHER" id="PTHR10515:SF0">
    <property type="entry name" value="THYMIDINE PHOSPHORYLASE"/>
    <property type="match status" value="1"/>
</dbReference>
<dbReference type="Pfam" id="PF07831">
    <property type="entry name" value="PYNP_C"/>
    <property type="match status" value="1"/>
</dbReference>
<dbReference type="EMBL" id="JBHSOG010000048">
    <property type="protein sequence ID" value="MFC5770132.1"/>
    <property type="molecule type" value="Genomic_DNA"/>
</dbReference>
<evidence type="ECO:0000256" key="3">
    <source>
        <dbReference type="ARBA" id="ARBA00048550"/>
    </source>
</evidence>
<dbReference type="Gene3D" id="1.20.970.50">
    <property type="match status" value="1"/>
</dbReference>
<keyword evidence="1 4" id="KW-0328">Glycosyltransferase</keyword>
<dbReference type="InterPro" id="IPR013466">
    <property type="entry name" value="Thymidine/AMP_Pase"/>
</dbReference>
<dbReference type="Proteomes" id="UP001595974">
    <property type="component" value="Unassembled WGS sequence"/>
</dbReference>
<dbReference type="HAMAP" id="MF_00703">
    <property type="entry name" value="Thymid_phosp_2"/>
    <property type="match status" value="1"/>
</dbReference>
<feature type="domain" description="Pyrimidine nucleoside phosphorylase C-terminal" evidence="5">
    <location>
        <begin position="446"/>
        <end position="513"/>
    </location>
</feature>
<dbReference type="InterPro" id="IPR013102">
    <property type="entry name" value="PYNP_C"/>
</dbReference>
<dbReference type="PROSITE" id="PS00647">
    <property type="entry name" value="THYMID_PHOSPHORYLASE"/>
    <property type="match status" value="1"/>
</dbReference>
<dbReference type="Gene3D" id="3.40.1030.10">
    <property type="entry name" value="Nucleoside phosphorylase/phosphoribosyltransferase catalytic domain"/>
    <property type="match status" value="1"/>
</dbReference>
<protein>
    <recommendedName>
        <fullName evidence="4">Putative thymidine phosphorylase</fullName>
        <ecNumber evidence="4">2.4.2.4</ecNumber>
    </recommendedName>
    <alternativeName>
        <fullName evidence="4">TdRPase</fullName>
    </alternativeName>
</protein>
<dbReference type="InterPro" id="IPR028579">
    <property type="entry name" value="Thym_Pase_Put"/>
</dbReference>
<evidence type="ECO:0000313" key="6">
    <source>
        <dbReference type="EMBL" id="MFC5770132.1"/>
    </source>
</evidence>
<dbReference type="SUPFAM" id="SSF47648">
    <property type="entry name" value="Nucleoside phosphorylase/phosphoribosyltransferase N-terminal domain"/>
    <property type="match status" value="1"/>
</dbReference>
<dbReference type="SUPFAM" id="SSF54680">
    <property type="entry name" value="Pyrimidine nucleoside phosphorylase C-terminal domain"/>
    <property type="match status" value="1"/>
</dbReference>
<sequence length="527" mass="56856">MDETEPTPAAGNGGAAFPLVLRRVAIDTYRENVAYLHRDCEVYRAEGFQALAKVEVRADGRRILATLNVATDPRIVRCNELGLSEDAFAQLGVENGAPVRVSQAEPPPSIPALHRKIAGERLTREDFHAIVRDIAGHRYSKIELTAFVVASNQGELDREEVYFLTEAMSQAGSRFDWRERPVVDKHCIGGIPGNRTSMLVVPIVAAHGMLCPKTSSRAITSPAGTADTMEVLAGVELPMARLSEIVREHRGCLAWGGTAQLSPADDVLISVERPLSIDSPGQMVASILSKKIAAGSTHLVLDIPVGPSAKVRSMPEAQRLRKLFEFVAARLNLTLDVVITDGRQPIGCGIGPVLEARDVMRVLENDPRAPVDLRQKALRLAGRMLEFDPDVRGGDGFAIARDILDSGRALAKMNAIVHAQGARPFDHNAPELARLDFTVAAPAAGVVTAIDNHQLARIARLAGAPKVRGAGVDLLRKLGDPVDAGGILYRVHADFPADLEFARQAAVRASGYTIGDAREVPHMYVEF</sequence>
<dbReference type="Gene3D" id="3.90.1170.30">
    <property type="entry name" value="Pyrimidine nucleoside phosphorylase-like, C-terminal domain"/>
    <property type="match status" value="1"/>
</dbReference>
<dbReference type="PANTHER" id="PTHR10515">
    <property type="entry name" value="THYMIDINE PHOSPHORYLASE"/>
    <property type="match status" value="1"/>
</dbReference>
<keyword evidence="7" id="KW-1185">Reference proteome</keyword>
<dbReference type="Pfam" id="PF00591">
    <property type="entry name" value="Glycos_transf_3"/>
    <property type="match status" value="1"/>
</dbReference>
<dbReference type="NCBIfam" id="NF003338">
    <property type="entry name" value="PRK04350.1"/>
    <property type="match status" value="1"/>
</dbReference>
<comment type="caution">
    <text evidence="6">The sequence shown here is derived from an EMBL/GenBank/DDBJ whole genome shotgun (WGS) entry which is preliminary data.</text>
</comment>
<dbReference type="EC" id="2.4.2.4" evidence="4"/>
<evidence type="ECO:0000259" key="5">
    <source>
        <dbReference type="SMART" id="SM00941"/>
    </source>
</evidence>
<proteinExistence type="inferred from homology"/>
<name>A0ABW1AS73_9RHOO</name>
<gene>
    <name evidence="6" type="ORF">ACFPTN_12190</name>
</gene>
<dbReference type="InterPro" id="IPR036320">
    <property type="entry name" value="Glycosyl_Trfase_fam3_N_dom_sf"/>
</dbReference>
<comment type="catalytic activity">
    <reaction evidence="3 4">
        <text>thymidine + phosphate = 2-deoxy-alpha-D-ribose 1-phosphate + thymine</text>
        <dbReference type="Rhea" id="RHEA:16037"/>
        <dbReference type="ChEBI" id="CHEBI:17748"/>
        <dbReference type="ChEBI" id="CHEBI:17821"/>
        <dbReference type="ChEBI" id="CHEBI:43474"/>
        <dbReference type="ChEBI" id="CHEBI:57259"/>
        <dbReference type="EC" id="2.4.2.4"/>
    </reaction>
</comment>
<comment type="similarity">
    <text evidence="4">Belongs to the thymidine/pyrimidine-nucleoside phosphorylase family. Type 2 subfamily.</text>
</comment>
<dbReference type="Pfam" id="PF02885">
    <property type="entry name" value="Glycos_trans_3N"/>
    <property type="match status" value="1"/>
</dbReference>
<dbReference type="SUPFAM" id="SSF52418">
    <property type="entry name" value="Nucleoside phosphorylase/phosphoribosyltransferase catalytic domain"/>
    <property type="match status" value="1"/>
</dbReference>
<dbReference type="SMART" id="SM00941">
    <property type="entry name" value="PYNP_C"/>
    <property type="match status" value="1"/>
</dbReference>